<dbReference type="InterPro" id="IPR051703">
    <property type="entry name" value="NF-kappa-B_Signaling_Reg"/>
</dbReference>
<dbReference type="InterPro" id="IPR011335">
    <property type="entry name" value="Restrct_endonuc-II-like"/>
</dbReference>
<dbReference type="OrthoDB" id="421276at2759"/>
<dbReference type="EMBL" id="OU892287">
    <property type="protein sequence ID" value="CAG9762618.1"/>
    <property type="molecule type" value="Genomic_DNA"/>
</dbReference>
<evidence type="ECO:0000313" key="2">
    <source>
        <dbReference type="EMBL" id="CAG9762618.1"/>
    </source>
</evidence>
<feature type="domain" description="YqaJ viral recombinase" evidence="1">
    <location>
        <begin position="31"/>
        <end position="139"/>
    </location>
</feature>
<dbReference type="Pfam" id="PF09588">
    <property type="entry name" value="YqaJ"/>
    <property type="match status" value="1"/>
</dbReference>
<name>A0A9N9MI28_9CUCU</name>
<proteinExistence type="predicted"/>
<evidence type="ECO:0000259" key="1">
    <source>
        <dbReference type="Pfam" id="PF09588"/>
    </source>
</evidence>
<dbReference type="AlphaFoldDB" id="A0A9N9MI28"/>
<dbReference type="Gene3D" id="3.90.320.10">
    <property type="match status" value="1"/>
</dbReference>
<dbReference type="Proteomes" id="UP001152799">
    <property type="component" value="Chromosome 11"/>
</dbReference>
<organism evidence="2 3">
    <name type="scientific">Ceutorhynchus assimilis</name>
    <name type="common">cabbage seed weevil</name>
    <dbReference type="NCBI Taxonomy" id="467358"/>
    <lineage>
        <taxon>Eukaryota</taxon>
        <taxon>Metazoa</taxon>
        <taxon>Ecdysozoa</taxon>
        <taxon>Arthropoda</taxon>
        <taxon>Hexapoda</taxon>
        <taxon>Insecta</taxon>
        <taxon>Pterygota</taxon>
        <taxon>Neoptera</taxon>
        <taxon>Endopterygota</taxon>
        <taxon>Coleoptera</taxon>
        <taxon>Polyphaga</taxon>
        <taxon>Cucujiformia</taxon>
        <taxon>Curculionidae</taxon>
        <taxon>Ceutorhynchinae</taxon>
        <taxon>Ceutorhynchus</taxon>
    </lineage>
</organism>
<gene>
    <name evidence="2" type="ORF">CEUTPL_LOCUS3293</name>
</gene>
<keyword evidence="3" id="KW-1185">Reference proteome</keyword>
<dbReference type="GO" id="GO:0006281">
    <property type="term" value="P:DNA repair"/>
    <property type="evidence" value="ECO:0007669"/>
    <property type="project" value="UniProtKB-ARBA"/>
</dbReference>
<protein>
    <recommendedName>
        <fullName evidence="1">YqaJ viral recombinase domain-containing protein</fullName>
    </recommendedName>
</protein>
<evidence type="ECO:0000313" key="3">
    <source>
        <dbReference type="Proteomes" id="UP001152799"/>
    </source>
</evidence>
<reference evidence="2" key="1">
    <citation type="submission" date="2022-01" db="EMBL/GenBank/DDBJ databases">
        <authorList>
            <person name="King R."/>
        </authorList>
    </citation>
    <scope>NUCLEOTIDE SEQUENCE</scope>
</reference>
<dbReference type="InterPro" id="IPR019080">
    <property type="entry name" value="YqaJ_viral_recombinase"/>
</dbReference>
<sequence>MRPELNHLSLRIEECWRLEEATRNQASSQLWRKERHKRFTASNFGELSKRRKTPDDRFLSRIFKPKNIDHVPGIKHGKTNENVAREIYQKAEPSVRVFPSGLVVHPAANFLGASADGHLVDNMEVGQENGVLEIKCPLWESLSKGLFIYLAIF</sequence>
<dbReference type="CDD" id="cd22343">
    <property type="entry name" value="PDDEXK_lambda_exonuclease-like"/>
    <property type="match status" value="1"/>
</dbReference>
<dbReference type="PANTHER" id="PTHR46609:SF8">
    <property type="entry name" value="YQAJ VIRAL RECOMBINASE DOMAIN-CONTAINING PROTEIN"/>
    <property type="match status" value="1"/>
</dbReference>
<dbReference type="SUPFAM" id="SSF52980">
    <property type="entry name" value="Restriction endonuclease-like"/>
    <property type="match status" value="1"/>
</dbReference>
<dbReference type="InterPro" id="IPR011604">
    <property type="entry name" value="PDDEXK-like_dom_sf"/>
</dbReference>
<dbReference type="PANTHER" id="PTHR46609">
    <property type="entry name" value="EXONUCLEASE, PHAGE-TYPE/RECB, C-TERMINAL DOMAIN-CONTAINING PROTEIN"/>
    <property type="match status" value="1"/>
</dbReference>
<accession>A0A9N9MI28</accession>